<dbReference type="Gene3D" id="3.40.50.150">
    <property type="entry name" value="Vaccinia Virus protein VP39"/>
    <property type="match status" value="1"/>
</dbReference>
<proteinExistence type="predicted"/>
<dbReference type="InterPro" id="IPR052356">
    <property type="entry name" value="Thiol_S-MT"/>
</dbReference>
<dbReference type="Pfam" id="PF08241">
    <property type="entry name" value="Methyltransf_11"/>
    <property type="match status" value="1"/>
</dbReference>
<evidence type="ECO:0000313" key="2">
    <source>
        <dbReference type="EMBL" id="GAA0392814.1"/>
    </source>
</evidence>
<dbReference type="PANTHER" id="PTHR45036">
    <property type="entry name" value="METHYLTRANSFERASE LIKE 7B"/>
    <property type="match status" value="1"/>
</dbReference>
<dbReference type="InterPro" id="IPR013216">
    <property type="entry name" value="Methyltransf_11"/>
</dbReference>
<dbReference type="Proteomes" id="UP001500340">
    <property type="component" value="Unassembled WGS sequence"/>
</dbReference>
<keyword evidence="2" id="KW-0489">Methyltransferase</keyword>
<dbReference type="InterPro" id="IPR029063">
    <property type="entry name" value="SAM-dependent_MTases_sf"/>
</dbReference>
<keyword evidence="3" id="KW-1185">Reference proteome</keyword>
<accession>A0ABN0YED2</accession>
<dbReference type="GO" id="GO:0008168">
    <property type="term" value="F:methyltransferase activity"/>
    <property type="evidence" value="ECO:0007669"/>
    <property type="project" value="UniProtKB-KW"/>
</dbReference>
<organism evidence="2 3">
    <name type="scientific">Paenibacillus motobuensis</name>
    <dbReference type="NCBI Taxonomy" id="295324"/>
    <lineage>
        <taxon>Bacteria</taxon>
        <taxon>Bacillati</taxon>
        <taxon>Bacillota</taxon>
        <taxon>Bacilli</taxon>
        <taxon>Bacillales</taxon>
        <taxon>Paenibacillaceae</taxon>
        <taxon>Paenibacillus</taxon>
    </lineage>
</organism>
<gene>
    <name evidence="2" type="ORF">GCM10008933_24560</name>
</gene>
<reference evidence="2 3" key="1">
    <citation type="journal article" date="2019" name="Int. J. Syst. Evol. Microbiol.">
        <title>The Global Catalogue of Microorganisms (GCM) 10K type strain sequencing project: providing services to taxonomists for standard genome sequencing and annotation.</title>
        <authorList>
            <consortium name="The Broad Institute Genomics Platform"/>
            <consortium name="The Broad Institute Genome Sequencing Center for Infectious Disease"/>
            <person name="Wu L."/>
            <person name="Ma J."/>
        </authorList>
    </citation>
    <scope>NUCLEOTIDE SEQUENCE [LARGE SCALE GENOMIC DNA]</scope>
    <source>
        <strain evidence="2 3">JCM 12774</strain>
    </source>
</reference>
<dbReference type="CDD" id="cd02440">
    <property type="entry name" value="AdoMet_MTases"/>
    <property type="match status" value="1"/>
</dbReference>
<feature type="domain" description="Methyltransferase type 11" evidence="1">
    <location>
        <begin position="42"/>
        <end position="135"/>
    </location>
</feature>
<evidence type="ECO:0000313" key="3">
    <source>
        <dbReference type="Proteomes" id="UP001500340"/>
    </source>
</evidence>
<keyword evidence="2" id="KW-0808">Transferase</keyword>
<protein>
    <submittedName>
        <fullName evidence="2">Class I SAM-dependent methyltransferase</fullName>
    </submittedName>
</protein>
<dbReference type="RefSeq" id="WP_343861409.1">
    <property type="nucleotide sequence ID" value="NZ_BAAACX010000009.1"/>
</dbReference>
<dbReference type="GO" id="GO:0032259">
    <property type="term" value="P:methylation"/>
    <property type="evidence" value="ECO:0007669"/>
    <property type="project" value="UniProtKB-KW"/>
</dbReference>
<dbReference type="PANTHER" id="PTHR45036:SF1">
    <property type="entry name" value="METHYLTRANSFERASE LIKE 7A"/>
    <property type="match status" value="1"/>
</dbReference>
<name>A0ABN0YED2_9BACL</name>
<dbReference type="EMBL" id="BAAACX010000009">
    <property type="protein sequence ID" value="GAA0392814.1"/>
    <property type="molecule type" value="Genomic_DNA"/>
</dbReference>
<comment type="caution">
    <text evidence="2">The sequence shown here is derived from an EMBL/GenBank/DDBJ whole genome shotgun (WGS) entry which is preliminary data.</text>
</comment>
<evidence type="ECO:0000259" key="1">
    <source>
        <dbReference type="Pfam" id="PF08241"/>
    </source>
</evidence>
<dbReference type="SUPFAM" id="SSF53335">
    <property type="entry name" value="S-adenosyl-L-methionine-dependent methyltransferases"/>
    <property type="match status" value="1"/>
</dbReference>
<sequence length="200" mass="23136">MNKQKLIRKFDKQSALYEENTRKRMLKEWRQQLIEGVYGDVLEIAVGTGANFPYYDMTSIRLTAADFSPMMLKRASGIADELQMQVNFIESDIEKLQFPEQSFDGIVSTLSLCGYDDPLKVLRNIKRWCRPDGQIRLMEHGLGSNILLQSAQHVVNPIARKISGCHWNRDIVQMVKDSGLQIERIERHWGGMIHLIWART</sequence>